<dbReference type="InterPro" id="IPR013328">
    <property type="entry name" value="6PGD_dom2"/>
</dbReference>
<evidence type="ECO:0000313" key="4">
    <source>
        <dbReference type="Proteomes" id="UP000064967"/>
    </source>
</evidence>
<dbReference type="OrthoDB" id="9812907at2"/>
<dbReference type="STRING" id="1391654.AKJ09_03535"/>
<dbReference type="InterPro" id="IPR008927">
    <property type="entry name" value="6-PGluconate_DH-like_C_sf"/>
</dbReference>
<sequence>MPQLDGATRVLHTTHRHDDPALGAARPQIASGRFDEPESTLATAGGDIAKLVQHAEETGINAELPRFAAGLFARAKVAGFGAEEHAALIKVLRVA</sequence>
<keyword evidence="4" id="KW-1185">Reference proteome</keyword>
<dbReference type="RefSeq" id="WP_146648094.1">
    <property type="nucleotide sequence ID" value="NZ_CP012333.1"/>
</dbReference>
<dbReference type="EMBL" id="CP012333">
    <property type="protein sequence ID" value="AKU96871.1"/>
    <property type="molecule type" value="Genomic_DNA"/>
</dbReference>
<proteinExistence type="predicted"/>
<dbReference type="KEGG" id="llu:AKJ09_03535"/>
<dbReference type="AlphaFoldDB" id="A0A0K1PU31"/>
<dbReference type="Pfam" id="PF21761">
    <property type="entry name" value="RedAm-like_C"/>
    <property type="match status" value="1"/>
</dbReference>
<feature type="domain" description="NADPH-dependent reductive aminase-like C-terminal" evidence="2">
    <location>
        <begin position="20"/>
        <end position="93"/>
    </location>
</feature>
<dbReference type="SUPFAM" id="SSF48179">
    <property type="entry name" value="6-phosphogluconate dehydrogenase C-terminal domain-like"/>
    <property type="match status" value="1"/>
</dbReference>
<dbReference type="Proteomes" id="UP000064967">
    <property type="component" value="Chromosome"/>
</dbReference>
<name>A0A0K1PU31_9BACT</name>
<feature type="region of interest" description="Disordered" evidence="1">
    <location>
        <begin position="1"/>
        <end position="24"/>
    </location>
</feature>
<accession>A0A0K1PU31</accession>
<evidence type="ECO:0000259" key="2">
    <source>
        <dbReference type="Pfam" id="PF21761"/>
    </source>
</evidence>
<dbReference type="InterPro" id="IPR048666">
    <property type="entry name" value="RedAm-like_C"/>
</dbReference>
<dbReference type="Gene3D" id="1.10.1040.10">
    <property type="entry name" value="N-(1-d-carboxylethyl)-l-norvaline Dehydrogenase, domain 2"/>
    <property type="match status" value="1"/>
</dbReference>
<evidence type="ECO:0000313" key="3">
    <source>
        <dbReference type="EMBL" id="AKU96871.1"/>
    </source>
</evidence>
<protein>
    <submittedName>
        <fullName evidence="3">Beta-hydroxyacid dehydrogenase</fullName>
    </submittedName>
</protein>
<reference evidence="3 4" key="1">
    <citation type="submission" date="2015-08" db="EMBL/GenBank/DDBJ databases">
        <authorList>
            <person name="Babu N.S."/>
            <person name="Beckwith C.J."/>
            <person name="Beseler K.G."/>
            <person name="Brison A."/>
            <person name="Carone J.V."/>
            <person name="Caskin T.P."/>
            <person name="Diamond M."/>
            <person name="Durham M.E."/>
            <person name="Foxe J.M."/>
            <person name="Go M."/>
            <person name="Henderson B.A."/>
            <person name="Jones I.B."/>
            <person name="McGettigan J.A."/>
            <person name="Micheletti S.J."/>
            <person name="Nasrallah M.E."/>
            <person name="Ortiz D."/>
            <person name="Piller C.R."/>
            <person name="Privatt S.R."/>
            <person name="Schneider S.L."/>
            <person name="Sharp S."/>
            <person name="Smith T.C."/>
            <person name="Stanton J.D."/>
            <person name="Ullery H.E."/>
            <person name="Wilson R.J."/>
            <person name="Serrano M.G."/>
            <person name="Buck G."/>
            <person name="Lee V."/>
            <person name="Wang Y."/>
            <person name="Carvalho R."/>
            <person name="Voegtly L."/>
            <person name="Shi R."/>
            <person name="Duckworth R."/>
            <person name="Johnson A."/>
            <person name="Loviza R."/>
            <person name="Walstead R."/>
            <person name="Shah Z."/>
            <person name="Kiflezghi M."/>
            <person name="Wade K."/>
            <person name="Ball S.L."/>
            <person name="Bradley K.W."/>
            <person name="Asai D.J."/>
            <person name="Bowman C.A."/>
            <person name="Russell D.A."/>
            <person name="Pope W.H."/>
            <person name="Jacobs-Sera D."/>
            <person name="Hendrix R.W."/>
            <person name="Hatfull G.F."/>
        </authorList>
    </citation>
    <scope>NUCLEOTIDE SEQUENCE [LARGE SCALE GENOMIC DNA]</scope>
    <source>
        <strain evidence="3 4">DSM 27648</strain>
    </source>
</reference>
<evidence type="ECO:0000256" key="1">
    <source>
        <dbReference type="SAM" id="MobiDB-lite"/>
    </source>
</evidence>
<gene>
    <name evidence="3" type="ORF">AKJ09_03535</name>
</gene>
<organism evidence="3 4">
    <name type="scientific">Labilithrix luteola</name>
    <dbReference type="NCBI Taxonomy" id="1391654"/>
    <lineage>
        <taxon>Bacteria</taxon>
        <taxon>Pseudomonadati</taxon>
        <taxon>Myxococcota</taxon>
        <taxon>Polyangia</taxon>
        <taxon>Polyangiales</taxon>
        <taxon>Labilitrichaceae</taxon>
        <taxon>Labilithrix</taxon>
    </lineage>
</organism>